<reference evidence="3" key="1">
    <citation type="journal article" date="2019" name="Int. J. Syst. Evol. Microbiol.">
        <title>The Global Catalogue of Microorganisms (GCM) 10K type strain sequencing project: providing services to taxonomists for standard genome sequencing and annotation.</title>
        <authorList>
            <consortium name="The Broad Institute Genomics Platform"/>
            <consortium name="The Broad Institute Genome Sequencing Center for Infectious Disease"/>
            <person name="Wu L."/>
            <person name="Ma J."/>
        </authorList>
    </citation>
    <scope>NUCLEOTIDE SEQUENCE [LARGE SCALE GENOMIC DNA]</scope>
    <source>
        <strain evidence="3">CGMCC 1.6375</strain>
    </source>
</reference>
<gene>
    <name evidence="2" type="ORF">GCM10010967_44530</name>
</gene>
<keyword evidence="3" id="KW-1185">Reference proteome</keyword>
<dbReference type="NCBIfam" id="TIGR04183">
    <property type="entry name" value="Por_Secre_tail"/>
    <property type="match status" value="1"/>
</dbReference>
<comment type="caution">
    <text evidence="2">The sequence shown here is derived from an EMBL/GenBank/DDBJ whole genome shotgun (WGS) entry which is preliminary data.</text>
</comment>
<sequence>MALASLPVTAQFSAGAEGFHITGDTPVVIDSLTLTPSSDLTISNRSLSLSYVPIPGTPTASIERVYTFDTPLNFTGLLGIIYDPSTELNGNSESILEISYSASDNGVFTVTSGSARNLVGHHVSQMLSAQNLSSITATNSAGALPVTLVDFHAKNEGKTALLTWTTASETNSGTFEILRSRDARDWQVIGQMVAQGESHSRKTYFFTDPSPESDNYYRLKMVDLDGSYALTAIRRLAFEDVALNVFPNPSTDKVTVRINDLAKVKSVELADTRGTTLRSLPVSVVNQSVEFDLKHLTPGTYIVKVYHHDGTFRTLKIVRQ</sequence>
<protein>
    <recommendedName>
        <fullName evidence="1">Secretion system C-terminal sorting domain-containing protein</fullName>
    </recommendedName>
</protein>
<dbReference type="EMBL" id="BMLI01000002">
    <property type="protein sequence ID" value="GGN04639.1"/>
    <property type="molecule type" value="Genomic_DNA"/>
</dbReference>
<organism evidence="2 3">
    <name type="scientific">Dyadobacter beijingensis</name>
    <dbReference type="NCBI Taxonomy" id="365489"/>
    <lineage>
        <taxon>Bacteria</taxon>
        <taxon>Pseudomonadati</taxon>
        <taxon>Bacteroidota</taxon>
        <taxon>Cytophagia</taxon>
        <taxon>Cytophagales</taxon>
        <taxon>Spirosomataceae</taxon>
        <taxon>Dyadobacter</taxon>
    </lineage>
</organism>
<name>A0ABQ2I9L8_9BACT</name>
<feature type="domain" description="Secretion system C-terminal sorting" evidence="1">
    <location>
        <begin position="245"/>
        <end position="312"/>
    </location>
</feature>
<proteinExistence type="predicted"/>
<evidence type="ECO:0000313" key="3">
    <source>
        <dbReference type="Proteomes" id="UP000632339"/>
    </source>
</evidence>
<evidence type="ECO:0000313" key="2">
    <source>
        <dbReference type="EMBL" id="GGN04639.1"/>
    </source>
</evidence>
<dbReference type="InterPro" id="IPR026444">
    <property type="entry name" value="Secre_tail"/>
</dbReference>
<dbReference type="Pfam" id="PF18962">
    <property type="entry name" value="Por_Secre_tail"/>
    <property type="match status" value="1"/>
</dbReference>
<dbReference type="Proteomes" id="UP000632339">
    <property type="component" value="Unassembled WGS sequence"/>
</dbReference>
<accession>A0ABQ2I9L8</accession>
<evidence type="ECO:0000259" key="1">
    <source>
        <dbReference type="Pfam" id="PF18962"/>
    </source>
</evidence>